<dbReference type="Gene3D" id="3.40.30.10">
    <property type="entry name" value="Glutaredoxin"/>
    <property type="match status" value="1"/>
</dbReference>
<dbReference type="RefSeq" id="WP_014449292.1">
    <property type="nucleotide sequence ID" value="NC_017094.1"/>
</dbReference>
<proteinExistence type="predicted"/>
<accession>I0INF3</accession>
<dbReference type="AlphaFoldDB" id="I0INF3"/>
<dbReference type="eggNOG" id="COG2761">
    <property type="taxonomic scope" value="Bacteria"/>
</dbReference>
<keyword evidence="2" id="KW-1185">Reference proteome</keyword>
<reference evidence="2" key="2">
    <citation type="submission" date="2012-03" db="EMBL/GenBank/DDBJ databases">
        <title>The complete genome sequence of the pioneer microbe on fresh volcanic deposit, Leptospirillum ferrooxidans strain C2-3.</title>
        <authorList>
            <person name="Fujimura R."/>
            <person name="Sato Y."/>
            <person name="Nishizawa T."/>
            <person name="Nanba K."/>
            <person name="Oshima K."/>
            <person name="Hattori M."/>
            <person name="Kamijo T."/>
            <person name="Ohta H."/>
        </authorList>
    </citation>
    <scope>NUCLEOTIDE SEQUENCE [LARGE SCALE GENOMIC DNA]</scope>
    <source>
        <strain evidence="2">C2-3</strain>
    </source>
</reference>
<dbReference type="InterPro" id="IPR036249">
    <property type="entry name" value="Thioredoxin-like_sf"/>
</dbReference>
<dbReference type="STRING" id="1162668.LFE_1109"/>
<dbReference type="PANTHER" id="PTHR13887:SF54">
    <property type="entry name" value="DSBA FAMILY PROTEIN"/>
    <property type="match status" value="1"/>
</dbReference>
<gene>
    <name evidence="1" type="ordered locus">LFE_1109</name>
</gene>
<reference evidence="1 2" key="1">
    <citation type="journal article" date="2012" name="J. Bacteriol.">
        <title>Complete Genome Sequence of Leptospirillum ferrooxidans Strain C2-3, Isolated from a Fresh Volcanic Ash Deposit on the Island of Miyake, Japan.</title>
        <authorList>
            <person name="Fujimura R."/>
            <person name="Sato Y."/>
            <person name="Nishizawa T."/>
            <person name="Oshima K."/>
            <person name="Kim S.-W."/>
            <person name="Hattori M."/>
            <person name="Kamijo T."/>
            <person name="Ohta H."/>
        </authorList>
    </citation>
    <scope>NUCLEOTIDE SEQUENCE [LARGE SCALE GENOMIC DNA]</scope>
    <source>
        <strain evidence="1 2">C2-3</strain>
    </source>
</reference>
<dbReference type="PANTHER" id="PTHR13887">
    <property type="entry name" value="GLUTATHIONE S-TRANSFERASE KAPPA"/>
    <property type="match status" value="1"/>
</dbReference>
<protein>
    <recommendedName>
        <fullName evidence="3">DSBA-like thioredoxin domain-containing protein</fullName>
    </recommendedName>
</protein>
<evidence type="ECO:0000313" key="1">
    <source>
        <dbReference type="EMBL" id="BAM06802.1"/>
    </source>
</evidence>
<dbReference type="SUPFAM" id="SSF52833">
    <property type="entry name" value="Thioredoxin-like"/>
    <property type="match status" value="1"/>
</dbReference>
<organism evidence="1 2">
    <name type="scientific">Leptospirillum ferrooxidans (strain C2-3)</name>
    <dbReference type="NCBI Taxonomy" id="1162668"/>
    <lineage>
        <taxon>Bacteria</taxon>
        <taxon>Pseudomonadati</taxon>
        <taxon>Nitrospirota</taxon>
        <taxon>Nitrospiria</taxon>
        <taxon>Nitrospirales</taxon>
        <taxon>Nitrospiraceae</taxon>
        <taxon>Leptospirillum</taxon>
    </lineage>
</organism>
<evidence type="ECO:0008006" key="3">
    <source>
        <dbReference type="Google" id="ProtNLM"/>
    </source>
</evidence>
<evidence type="ECO:0000313" key="2">
    <source>
        <dbReference type="Proteomes" id="UP000007382"/>
    </source>
</evidence>
<dbReference type="EMBL" id="AP012342">
    <property type="protein sequence ID" value="BAM06802.1"/>
    <property type="molecule type" value="Genomic_DNA"/>
</dbReference>
<dbReference type="OrthoDB" id="9813481at2"/>
<dbReference type="HOGENOM" id="CLU_1293092_0_0_0"/>
<name>I0INF3_LEPFC</name>
<dbReference type="KEGG" id="lfc:LFE_1109"/>
<dbReference type="PATRIC" id="fig|1162668.3.peg.1286"/>
<dbReference type="Pfam" id="PF13743">
    <property type="entry name" value="Thioredoxin_5"/>
    <property type="match status" value="1"/>
</dbReference>
<sequence>MTDQSSNPEKIIDVQWFTDPLCSWSFAAEKAIGEFKDTMGNRIVFHHRMLPLYQLLDTFLAAHEMKAPSEFASKVRKASKATGVEMTTTPWEKGIVPKDGSILSKWVLAALSIDPVKGDQYLRQLRRAFFVEGRDLTKTGSLRDLGEKVGLDPEILEKLSSGESIRLQLESDIKKGSEEGVSVRPTLVMVNSGGDRIFIGGLRDPELFIHAAEVLISEA</sequence>
<dbReference type="Proteomes" id="UP000007382">
    <property type="component" value="Chromosome"/>
</dbReference>